<dbReference type="SUPFAM" id="SSF56672">
    <property type="entry name" value="DNA/RNA polymerases"/>
    <property type="match status" value="1"/>
</dbReference>
<accession>A0A1B6L8J3</accession>
<evidence type="ECO:0000259" key="1">
    <source>
        <dbReference type="PROSITE" id="PS50878"/>
    </source>
</evidence>
<protein>
    <recommendedName>
        <fullName evidence="1">Reverse transcriptase domain-containing protein</fullName>
    </recommendedName>
</protein>
<sequence length="223" mass="24883">MFDFISNVIKALDHSFGIFLDLSKAFDVVNHGILLHKLQQYGIRGIALNWLSSFLLDRSQLVEIPFVDNSGCLRSQTSSKMSVRTGVPQGSILGPVLFLLYVNDISCSINDGNICLFADDTSLNLSHKSRECLEIDTFIQGGSLLQWLEDNLLAVNTSKTKFIDFHIRESDDLAHENSCIMLVDSEIISSESTNFLGLVIDSNLKYHYHIDKVCGKMSSGIFL</sequence>
<dbReference type="AlphaFoldDB" id="A0A1B6L8J3"/>
<feature type="non-terminal residue" evidence="2">
    <location>
        <position position="223"/>
    </location>
</feature>
<dbReference type="InterPro" id="IPR000477">
    <property type="entry name" value="RT_dom"/>
</dbReference>
<feature type="domain" description="Reverse transcriptase" evidence="1">
    <location>
        <begin position="1"/>
        <end position="200"/>
    </location>
</feature>
<dbReference type="InterPro" id="IPR043502">
    <property type="entry name" value="DNA/RNA_pol_sf"/>
</dbReference>
<reference evidence="2" key="1">
    <citation type="submission" date="2015-11" db="EMBL/GenBank/DDBJ databases">
        <title>De novo transcriptome assembly of four potential Pierce s Disease insect vectors from Arizona vineyards.</title>
        <authorList>
            <person name="Tassone E.E."/>
        </authorList>
    </citation>
    <scope>NUCLEOTIDE SEQUENCE</scope>
</reference>
<dbReference type="PANTHER" id="PTHR33332">
    <property type="entry name" value="REVERSE TRANSCRIPTASE DOMAIN-CONTAINING PROTEIN"/>
    <property type="match status" value="1"/>
</dbReference>
<name>A0A1B6L8J3_9HEMI</name>
<dbReference type="EMBL" id="GEBQ01019957">
    <property type="protein sequence ID" value="JAT20020.1"/>
    <property type="molecule type" value="Transcribed_RNA"/>
</dbReference>
<gene>
    <name evidence="2" type="ORF">g.40793</name>
</gene>
<organism evidence="2">
    <name type="scientific">Graphocephala atropunctata</name>
    <dbReference type="NCBI Taxonomy" id="36148"/>
    <lineage>
        <taxon>Eukaryota</taxon>
        <taxon>Metazoa</taxon>
        <taxon>Ecdysozoa</taxon>
        <taxon>Arthropoda</taxon>
        <taxon>Hexapoda</taxon>
        <taxon>Insecta</taxon>
        <taxon>Pterygota</taxon>
        <taxon>Neoptera</taxon>
        <taxon>Paraneoptera</taxon>
        <taxon>Hemiptera</taxon>
        <taxon>Auchenorrhyncha</taxon>
        <taxon>Membracoidea</taxon>
        <taxon>Cicadellidae</taxon>
        <taxon>Cicadellinae</taxon>
        <taxon>Cicadellini</taxon>
        <taxon>Graphocephala</taxon>
    </lineage>
</organism>
<evidence type="ECO:0000313" key="2">
    <source>
        <dbReference type="EMBL" id="JAT20020.1"/>
    </source>
</evidence>
<dbReference type="PROSITE" id="PS50878">
    <property type="entry name" value="RT_POL"/>
    <property type="match status" value="1"/>
</dbReference>
<dbReference type="GO" id="GO:0071897">
    <property type="term" value="P:DNA biosynthetic process"/>
    <property type="evidence" value="ECO:0007669"/>
    <property type="project" value="UniProtKB-ARBA"/>
</dbReference>
<proteinExistence type="predicted"/>
<dbReference type="Pfam" id="PF00078">
    <property type="entry name" value="RVT_1"/>
    <property type="match status" value="1"/>
</dbReference>